<gene>
    <name evidence="3" type="ORF">GV829_09865</name>
</gene>
<evidence type="ECO:0000259" key="2">
    <source>
        <dbReference type="Pfam" id="PF01569"/>
    </source>
</evidence>
<dbReference type="InterPro" id="IPR000326">
    <property type="entry name" value="PAP2/HPO"/>
</dbReference>
<feature type="chain" id="PRO_5027046913" evidence="1">
    <location>
        <begin position="29"/>
        <end position="186"/>
    </location>
</feature>
<organism evidence="3 4">
    <name type="scientific">Sphingomonas lacunae</name>
    <dbReference type="NCBI Taxonomy" id="2698828"/>
    <lineage>
        <taxon>Bacteria</taxon>
        <taxon>Pseudomonadati</taxon>
        <taxon>Pseudomonadota</taxon>
        <taxon>Alphaproteobacteria</taxon>
        <taxon>Sphingomonadales</taxon>
        <taxon>Sphingomonadaceae</taxon>
        <taxon>Sphingomonas</taxon>
    </lineage>
</organism>
<dbReference type="Proteomes" id="UP000503018">
    <property type="component" value="Chromosome"/>
</dbReference>
<feature type="signal peptide" evidence="1">
    <location>
        <begin position="1"/>
        <end position="28"/>
    </location>
</feature>
<dbReference type="AlphaFoldDB" id="A0A6M4B061"/>
<dbReference type="EMBL" id="CP053015">
    <property type="protein sequence ID" value="QJQ32711.1"/>
    <property type="molecule type" value="Genomic_DNA"/>
</dbReference>
<sequence>MTQAFSAARPILLACAAGALMTAAPAQASSEDDWATASDVVRAALVVAAVGTPVVEEDWEGMRQAGMSLGATYLVTEGLKQTFPTMRPDGSDNRSFPSNHTSLSFAAAATIDERQGRTAGIVAHVAAAFVGVARVEARKHRWGEVLAGAAIGGVAGRLLTTRPSENVAIMPWGDTSGAGVTLAARF</sequence>
<reference evidence="3 4" key="1">
    <citation type="submission" date="2020-01" db="EMBL/GenBank/DDBJ databases">
        <title>Sphingomonas sp. strain CSW-10.</title>
        <authorList>
            <person name="Chen W.-M."/>
        </authorList>
    </citation>
    <scope>NUCLEOTIDE SEQUENCE [LARGE SCALE GENOMIC DNA]</scope>
    <source>
        <strain evidence="3 4">CSW-10</strain>
    </source>
</reference>
<dbReference type="SUPFAM" id="SSF48317">
    <property type="entry name" value="Acid phosphatase/Vanadium-dependent haloperoxidase"/>
    <property type="match status" value="1"/>
</dbReference>
<evidence type="ECO:0000256" key="1">
    <source>
        <dbReference type="SAM" id="SignalP"/>
    </source>
</evidence>
<keyword evidence="1" id="KW-0732">Signal</keyword>
<accession>A0A6M4B061</accession>
<name>A0A6M4B061_9SPHN</name>
<evidence type="ECO:0000313" key="4">
    <source>
        <dbReference type="Proteomes" id="UP000503018"/>
    </source>
</evidence>
<proteinExistence type="predicted"/>
<dbReference type="Gene3D" id="1.20.144.10">
    <property type="entry name" value="Phosphatidic acid phosphatase type 2/haloperoxidase"/>
    <property type="match status" value="1"/>
</dbReference>
<dbReference type="Pfam" id="PF01569">
    <property type="entry name" value="PAP2"/>
    <property type="match status" value="1"/>
</dbReference>
<dbReference type="InterPro" id="IPR036938">
    <property type="entry name" value="PAP2/HPO_sf"/>
</dbReference>
<protein>
    <submittedName>
        <fullName evidence="3">Phosphatase PAP2 family protein</fullName>
    </submittedName>
</protein>
<keyword evidence="4" id="KW-1185">Reference proteome</keyword>
<dbReference type="KEGG" id="slan:GV829_09865"/>
<evidence type="ECO:0000313" key="3">
    <source>
        <dbReference type="EMBL" id="QJQ32711.1"/>
    </source>
</evidence>
<dbReference type="RefSeq" id="WP_169946242.1">
    <property type="nucleotide sequence ID" value="NZ_CP053015.1"/>
</dbReference>
<feature type="domain" description="Phosphatidic acid phosphatase type 2/haloperoxidase" evidence="2">
    <location>
        <begin position="86"/>
        <end position="162"/>
    </location>
</feature>